<dbReference type="EMBL" id="QKYT01000764">
    <property type="protein sequence ID" value="RIA81648.1"/>
    <property type="molecule type" value="Genomic_DNA"/>
</dbReference>
<reference evidence="1 2" key="1">
    <citation type="submission" date="2018-06" db="EMBL/GenBank/DDBJ databases">
        <title>Comparative genomics reveals the genomic features of Rhizophagus irregularis, R. cerebriforme, R. diaphanum and Gigaspora rosea, and their symbiotic lifestyle signature.</title>
        <authorList>
            <person name="Morin E."/>
            <person name="San Clemente H."/>
            <person name="Chen E.C.H."/>
            <person name="De La Providencia I."/>
            <person name="Hainaut M."/>
            <person name="Kuo A."/>
            <person name="Kohler A."/>
            <person name="Murat C."/>
            <person name="Tang N."/>
            <person name="Roy S."/>
            <person name="Loubradou J."/>
            <person name="Henrissat B."/>
            <person name="Grigoriev I.V."/>
            <person name="Corradi N."/>
            <person name="Roux C."/>
            <person name="Martin F.M."/>
        </authorList>
    </citation>
    <scope>NUCLEOTIDE SEQUENCE [LARGE SCALE GENOMIC DNA]</scope>
    <source>
        <strain evidence="1 2">DAOM 227022</strain>
    </source>
</reference>
<protein>
    <submittedName>
        <fullName evidence="1">Uncharacterized protein</fullName>
    </submittedName>
</protein>
<sequence>MIPRSLVNEHGYIYGGMINLDNKEASDILNLLIAYEILKFKQLYNYIQDYLININKLGSYKIWFNSTRNKEYKILNKFKKNYYEFQLLTRGSHNGFNGVVFHNMNKEIILSRVQNYDRAIIQSIRYNTRSNAPSIEINPKIYILNVMNYNWVN</sequence>
<gene>
    <name evidence="1" type="ORF">C1645_836648</name>
</gene>
<dbReference type="AlphaFoldDB" id="A0A397S6N7"/>
<proteinExistence type="predicted"/>
<keyword evidence="2" id="KW-1185">Reference proteome</keyword>
<accession>A0A397S6N7</accession>
<organism evidence="1 2">
    <name type="scientific">Glomus cerebriforme</name>
    <dbReference type="NCBI Taxonomy" id="658196"/>
    <lineage>
        <taxon>Eukaryota</taxon>
        <taxon>Fungi</taxon>
        <taxon>Fungi incertae sedis</taxon>
        <taxon>Mucoromycota</taxon>
        <taxon>Glomeromycotina</taxon>
        <taxon>Glomeromycetes</taxon>
        <taxon>Glomerales</taxon>
        <taxon>Glomeraceae</taxon>
        <taxon>Glomus</taxon>
    </lineage>
</organism>
<evidence type="ECO:0000313" key="2">
    <source>
        <dbReference type="Proteomes" id="UP000265703"/>
    </source>
</evidence>
<dbReference type="OrthoDB" id="2359193at2759"/>
<name>A0A397S6N7_9GLOM</name>
<evidence type="ECO:0000313" key="1">
    <source>
        <dbReference type="EMBL" id="RIA81648.1"/>
    </source>
</evidence>
<dbReference type="Proteomes" id="UP000265703">
    <property type="component" value="Unassembled WGS sequence"/>
</dbReference>
<comment type="caution">
    <text evidence="1">The sequence shown here is derived from an EMBL/GenBank/DDBJ whole genome shotgun (WGS) entry which is preliminary data.</text>
</comment>